<name>A0ABY6EAB0_9ACTN</name>
<feature type="transmembrane region" description="Helical" evidence="1">
    <location>
        <begin position="324"/>
        <end position="342"/>
    </location>
</feature>
<reference evidence="2" key="1">
    <citation type="submission" date="2022-10" db="EMBL/GenBank/DDBJ databases">
        <authorList>
            <person name="Mo P."/>
        </authorList>
    </citation>
    <scope>NUCLEOTIDE SEQUENCE</scope>
    <source>
        <strain evidence="2">HUAS 13-4</strain>
    </source>
</reference>
<dbReference type="EMBL" id="CP106793">
    <property type="protein sequence ID" value="UXY20998.1"/>
    <property type="molecule type" value="Genomic_DNA"/>
</dbReference>
<feature type="transmembrane region" description="Helical" evidence="1">
    <location>
        <begin position="348"/>
        <end position="365"/>
    </location>
</feature>
<feature type="transmembrane region" description="Helical" evidence="1">
    <location>
        <begin position="107"/>
        <end position="126"/>
    </location>
</feature>
<dbReference type="Proteomes" id="UP001061298">
    <property type="component" value="Chromosome"/>
</dbReference>
<dbReference type="RefSeq" id="WP_263231033.1">
    <property type="nucleotide sequence ID" value="NZ_CP106793.1"/>
</dbReference>
<feature type="transmembrane region" description="Helical" evidence="1">
    <location>
        <begin position="288"/>
        <end position="312"/>
    </location>
</feature>
<gene>
    <name evidence="2" type="ORF">N8I84_21640</name>
</gene>
<evidence type="ECO:0008006" key="4">
    <source>
        <dbReference type="Google" id="ProtNLM"/>
    </source>
</evidence>
<evidence type="ECO:0000313" key="3">
    <source>
        <dbReference type="Proteomes" id="UP001061298"/>
    </source>
</evidence>
<keyword evidence="3" id="KW-1185">Reference proteome</keyword>
<evidence type="ECO:0000313" key="2">
    <source>
        <dbReference type="EMBL" id="UXY20998.1"/>
    </source>
</evidence>
<organism evidence="2 3">
    <name type="scientific">Streptomyces cynarae</name>
    <dbReference type="NCBI Taxonomy" id="2981134"/>
    <lineage>
        <taxon>Bacteria</taxon>
        <taxon>Bacillati</taxon>
        <taxon>Actinomycetota</taxon>
        <taxon>Actinomycetes</taxon>
        <taxon>Kitasatosporales</taxon>
        <taxon>Streptomycetaceae</taxon>
        <taxon>Streptomyces</taxon>
    </lineage>
</organism>
<feature type="transmembrane region" description="Helical" evidence="1">
    <location>
        <begin position="132"/>
        <end position="165"/>
    </location>
</feature>
<feature type="transmembrane region" description="Helical" evidence="1">
    <location>
        <begin position="177"/>
        <end position="199"/>
    </location>
</feature>
<keyword evidence="1" id="KW-0812">Transmembrane</keyword>
<accession>A0ABY6EAB0</accession>
<sequence length="375" mass="41135">MVAVLMAPDIGCWIKARRENRTLAVLLCCWFLSQAVSNLWAGISPGHAVLKAFTFPALTAVGVFVFSRLSYGTVARVAALTVAASIGYCVFLETYSSRFFQQDPWKYGLGIPVTIVIAVAAGWLRQKMVPLAAVVLLAAVSMFHLTMGFRSLAAICLVVTGLLLVRRPDRSLTLPRATFLAAASLLAVWISCVIITGAISRGWLGQEQYRKQAYQSQVEGGYLVAARPELIVSSKIIAEQPFLGRGSEASLTPHERREAAMALDERGFNLSLNEQHRLFGNGVNSHSIALGSWVSGGILACAPWIFFLLVLYRAVMRKWSGRETLLYPVTLFMALLMSWDFLFSPWSPGYEVILGIAWSLALGAGNKEQWDRKAA</sequence>
<evidence type="ECO:0000256" key="1">
    <source>
        <dbReference type="SAM" id="Phobius"/>
    </source>
</evidence>
<keyword evidence="1" id="KW-0472">Membrane</keyword>
<proteinExistence type="predicted"/>
<keyword evidence="1" id="KW-1133">Transmembrane helix</keyword>
<feature type="transmembrane region" description="Helical" evidence="1">
    <location>
        <begin position="73"/>
        <end position="95"/>
    </location>
</feature>
<protein>
    <recommendedName>
        <fullName evidence="4">O-antigen ligase family protein</fullName>
    </recommendedName>
</protein>
<feature type="transmembrane region" description="Helical" evidence="1">
    <location>
        <begin position="23"/>
        <end position="41"/>
    </location>
</feature>